<evidence type="ECO:0000256" key="3">
    <source>
        <dbReference type="ARBA" id="ARBA00022833"/>
    </source>
</evidence>
<dbReference type="AlphaFoldDB" id="A0AAD7PGX7"/>
<keyword evidence="2 4" id="KW-0863">Zinc-finger</keyword>
<keyword evidence="1" id="KW-0479">Metal-binding</keyword>
<dbReference type="Pfam" id="PF13639">
    <property type="entry name" value="zf-RING_2"/>
    <property type="match status" value="1"/>
</dbReference>
<evidence type="ECO:0000256" key="4">
    <source>
        <dbReference type="PROSITE-ProRule" id="PRU00175"/>
    </source>
</evidence>
<dbReference type="EMBL" id="JARAOO010000010">
    <property type="protein sequence ID" value="KAJ7954642.1"/>
    <property type="molecule type" value="Genomic_DNA"/>
</dbReference>
<dbReference type="PANTHER" id="PTHR45969:SF9">
    <property type="entry name" value="RING-TYPE DOMAIN-CONTAINING PROTEIN"/>
    <property type="match status" value="1"/>
</dbReference>
<reference evidence="7" key="1">
    <citation type="journal article" date="2023" name="Science">
        <title>Elucidation of the pathway for biosynthesis of saponin adjuvants from the soapbark tree.</title>
        <authorList>
            <person name="Reed J."/>
            <person name="Orme A."/>
            <person name="El-Demerdash A."/>
            <person name="Owen C."/>
            <person name="Martin L.B.B."/>
            <person name="Misra R.C."/>
            <person name="Kikuchi S."/>
            <person name="Rejzek M."/>
            <person name="Martin A.C."/>
            <person name="Harkess A."/>
            <person name="Leebens-Mack J."/>
            <person name="Louveau T."/>
            <person name="Stephenson M.J."/>
            <person name="Osbourn A."/>
        </authorList>
    </citation>
    <scope>NUCLEOTIDE SEQUENCE</scope>
    <source>
        <strain evidence="7">S10</strain>
    </source>
</reference>
<evidence type="ECO:0000256" key="2">
    <source>
        <dbReference type="ARBA" id="ARBA00022771"/>
    </source>
</evidence>
<dbReference type="Gene3D" id="3.30.40.10">
    <property type="entry name" value="Zinc/RING finger domain, C3HC4 (zinc finger)"/>
    <property type="match status" value="1"/>
</dbReference>
<dbReference type="GO" id="GO:0008270">
    <property type="term" value="F:zinc ion binding"/>
    <property type="evidence" value="ECO:0007669"/>
    <property type="project" value="UniProtKB-KW"/>
</dbReference>
<evidence type="ECO:0000259" key="6">
    <source>
        <dbReference type="PROSITE" id="PS50089"/>
    </source>
</evidence>
<dbReference type="InterPro" id="IPR001841">
    <property type="entry name" value="Znf_RING"/>
</dbReference>
<keyword evidence="8" id="KW-1185">Reference proteome</keyword>
<dbReference type="KEGG" id="qsa:O6P43_026195"/>
<comment type="caution">
    <text evidence="7">The sequence shown here is derived from an EMBL/GenBank/DDBJ whole genome shotgun (WGS) entry which is preliminary data.</text>
</comment>
<accession>A0AAD7PGX7</accession>
<dbReference type="GO" id="GO:0016567">
    <property type="term" value="P:protein ubiquitination"/>
    <property type="evidence" value="ECO:0007669"/>
    <property type="project" value="TreeGrafter"/>
</dbReference>
<proteinExistence type="predicted"/>
<name>A0AAD7PGX7_QUISA</name>
<dbReference type="SUPFAM" id="SSF57850">
    <property type="entry name" value="RING/U-box"/>
    <property type="match status" value="1"/>
</dbReference>
<keyword evidence="3" id="KW-0862">Zinc</keyword>
<organism evidence="7 8">
    <name type="scientific">Quillaja saponaria</name>
    <name type="common">Soap bark tree</name>
    <dbReference type="NCBI Taxonomy" id="32244"/>
    <lineage>
        <taxon>Eukaryota</taxon>
        <taxon>Viridiplantae</taxon>
        <taxon>Streptophyta</taxon>
        <taxon>Embryophyta</taxon>
        <taxon>Tracheophyta</taxon>
        <taxon>Spermatophyta</taxon>
        <taxon>Magnoliopsida</taxon>
        <taxon>eudicotyledons</taxon>
        <taxon>Gunneridae</taxon>
        <taxon>Pentapetalae</taxon>
        <taxon>rosids</taxon>
        <taxon>fabids</taxon>
        <taxon>Fabales</taxon>
        <taxon>Quillajaceae</taxon>
        <taxon>Quillaja</taxon>
    </lineage>
</organism>
<evidence type="ECO:0000313" key="8">
    <source>
        <dbReference type="Proteomes" id="UP001163823"/>
    </source>
</evidence>
<protein>
    <submittedName>
        <fullName evidence="7">Ring finger protein</fullName>
    </submittedName>
</protein>
<dbReference type="PROSITE" id="PS50089">
    <property type="entry name" value="ZF_RING_2"/>
    <property type="match status" value="1"/>
</dbReference>
<keyword evidence="5" id="KW-0175">Coiled coil</keyword>
<dbReference type="Proteomes" id="UP001163823">
    <property type="component" value="Chromosome 10"/>
</dbReference>
<dbReference type="InterPro" id="IPR013083">
    <property type="entry name" value="Znf_RING/FYVE/PHD"/>
</dbReference>
<sequence>MHSPSDSVARYEDLKTNKANYCNKLVDAEEELEEEEEICSVCLVEFDRENVVNKLSRCGHVFHENCIQRWLDKNHFTCPLCRSFIFL</sequence>
<feature type="coiled-coil region" evidence="5">
    <location>
        <begin position="11"/>
        <end position="38"/>
    </location>
</feature>
<evidence type="ECO:0000313" key="7">
    <source>
        <dbReference type="EMBL" id="KAJ7954642.1"/>
    </source>
</evidence>
<evidence type="ECO:0000256" key="5">
    <source>
        <dbReference type="SAM" id="Coils"/>
    </source>
</evidence>
<dbReference type="GO" id="GO:0061630">
    <property type="term" value="F:ubiquitin protein ligase activity"/>
    <property type="evidence" value="ECO:0007669"/>
    <property type="project" value="TreeGrafter"/>
</dbReference>
<feature type="domain" description="RING-type" evidence="6">
    <location>
        <begin position="39"/>
        <end position="82"/>
    </location>
</feature>
<gene>
    <name evidence="7" type="ORF">O6P43_026195</name>
</gene>
<dbReference type="PANTHER" id="PTHR45969">
    <property type="entry name" value="RING ZINC FINGER PROTEIN-RELATED"/>
    <property type="match status" value="1"/>
</dbReference>
<dbReference type="SMART" id="SM00184">
    <property type="entry name" value="RING"/>
    <property type="match status" value="1"/>
</dbReference>
<evidence type="ECO:0000256" key="1">
    <source>
        <dbReference type="ARBA" id="ARBA00022723"/>
    </source>
</evidence>